<feature type="region of interest" description="Disordered" evidence="1">
    <location>
        <begin position="1"/>
        <end position="30"/>
    </location>
</feature>
<dbReference type="EMBL" id="BLLF01000185">
    <property type="protein sequence ID" value="GFH08794.1"/>
    <property type="molecule type" value="Genomic_DNA"/>
</dbReference>
<accession>A0A699YPY3</accession>
<keyword evidence="3" id="KW-1185">Reference proteome</keyword>
<evidence type="ECO:0000313" key="2">
    <source>
        <dbReference type="EMBL" id="GFH08794.1"/>
    </source>
</evidence>
<sequence length="61" mass="6970">MKLLRERSTRLNNASELSPNDKWNDEKSTADVKSEEALNVAYHADPLLQHNLWVQEHSAPA</sequence>
<reference evidence="2 3" key="1">
    <citation type="submission" date="2020-02" db="EMBL/GenBank/DDBJ databases">
        <title>Draft genome sequence of Haematococcus lacustris strain NIES-144.</title>
        <authorList>
            <person name="Morimoto D."/>
            <person name="Nakagawa S."/>
            <person name="Yoshida T."/>
            <person name="Sawayama S."/>
        </authorList>
    </citation>
    <scope>NUCLEOTIDE SEQUENCE [LARGE SCALE GENOMIC DNA]</scope>
    <source>
        <strain evidence="2 3">NIES-144</strain>
    </source>
</reference>
<evidence type="ECO:0000256" key="1">
    <source>
        <dbReference type="SAM" id="MobiDB-lite"/>
    </source>
</evidence>
<protein>
    <submittedName>
        <fullName evidence="2">Uncharacterized protein</fullName>
    </submittedName>
</protein>
<proteinExistence type="predicted"/>
<organism evidence="2 3">
    <name type="scientific">Haematococcus lacustris</name>
    <name type="common">Green alga</name>
    <name type="synonym">Haematococcus pluvialis</name>
    <dbReference type="NCBI Taxonomy" id="44745"/>
    <lineage>
        <taxon>Eukaryota</taxon>
        <taxon>Viridiplantae</taxon>
        <taxon>Chlorophyta</taxon>
        <taxon>core chlorophytes</taxon>
        <taxon>Chlorophyceae</taxon>
        <taxon>CS clade</taxon>
        <taxon>Chlamydomonadales</taxon>
        <taxon>Haematococcaceae</taxon>
        <taxon>Haematococcus</taxon>
    </lineage>
</organism>
<comment type="caution">
    <text evidence="2">The sequence shown here is derived from an EMBL/GenBank/DDBJ whole genome shotgun (WGS) entry which is preliminary data.</text>
</comment>
<name>A0A699YPY3_HAELA</name>
<dbReference type="AlphaFoldDB" id="A0A699YPY3"/>
<evidence type="ECO:0000313" key="3">
    <source>
        <dbReference type="Proteomes" id="UP000485058"/>
    </source>
</evidence>
<dbReference type="Proteomes" id="UP000485058">
    <property type="component" value="Unassembled WGS sequence"/>
</dbReference>
<gene>
    <name evidence="2" type="ORF">HaLaN_03818</name>
</gene>
<feature type="non-terminal residue" evidence="2">
    <location>
        <position position="1"/>
    </location>
</feature>